<dbReference type="InterPro" id="IPR028978">
    <property type="entry name" value="Chorismate_lyase_/UTRA_dom_sf"/>
</dbReference>
<dbReference type="PANTHER" id="PTHR44846">
    <property type="entry name" value="MANNOSYL-D-GLYCERATE TRANSPORT/METABOLISM SYSTEM REPRESSOR MNGR-RELATED"/>
    <property type="match status" value="1"/>
</dbReference>
<dbReference type="InterPro" id="IPR036390">
    <property type="entry name" value="WH_DNA-bd_sf"/>
</dbReference>
<keyword evidence="3" id="KW-0804">Transcription</keyword>
<protein>
    <submittedName>
        <fullName evidence="5">GntR family transcriptional regulator</fullName>
    </submittedName>
</protein>
<evidence type="ECO:0000256" key="2">
    <source>
        <dbReference type="ARBA" id="ARBA00023125"/>
    </source>
</evidence>
<evidence type="ECO:0000313" key="5">
    <source>
        <dbReference type="EMBL" id="QGG40597.1"/>
    </source>
</evidence>
<dbReference type="GO" id="GO:0003677">
    <property type="term" value="F:DNA binding"/>
    <property type="evidence" value="ECO:0007669"/>
    <property type="project" value="UniProtKB-KW"/>
</dbReference>
<keyword evidence="1" id="KW-0805">Transcription regulation</keyword>
<evidence type="ECO:0000256" key="3">
    <source>
        <dbReference type="ARBA" id="ARBA00023163"/>
    </source>
</evidence>
<dbReference type="SMART" id="SM00866">
    <property type="entry name" value="UTRA"/>
    <property type="match status" value="1"/>
</dbReference>
<dbReference type="SUPFAM" id="SSF46785">
    <property type="entry name" value="Winged helix' DNA-binding domain"/>
    <property type="match status" value="1"/>
</dbReference>
<evidence type="ECO:0000313" key="6">
    <source>
        <dbReference type="Proteomes" id="UP000392064"/>
    </source>
</evidence>
<dbReference type="RefSeq" id="WP_153651868.1">
    <property type="nucleotide sequence ID" value="NZ_CP045737.1"/>
</dbReference>
<dbReference type="GO" id="GO:0003700">
    <property type="term" value="F:DNA-binding transcription factor activity"/>
    <property type="evidence" value="ECO:0007669"/>
    <property type="project" value="InterPro"/>
</dbReference>
<dbReference type="Gene3D" id="1.10.10.10">
    <property type="entry name" value="Winged helix-like DNA-binding domain superfamily/Winged helix DNA-binding domain"/>
    <property type="match status" value="1"/>
</dbReference>
<organism evidence="5 6">
    <name type="scientific">Aeromicrobium yanjiei</name>
    <dbReference type="NCBI Taxonomy" id="2662028"/>
    <lineage>
        <taxon>Bacteria</taxon>
        <taxon>Bacillati</taxon>
        <taxon>Actinomycetota</taxon>
        <taxon>Actinomycetes</taxon>
        <taxon>Propionibacteriales</taxon>
        <taxon>Nocardioidaceae</taxon>
        <taxon>Aeromicrobium</taxon>
    </lineage>
</organism>
<reference evidence="5 6" key="1">
    <citation type="submission" date="2019-11" db="EMBL/GenBank/DDBJ databases">
        <authorList>
            <person name="Li J."/>
        </authorList>
    </citation>
    <scope>NUCLEOTIDE SEQUENCE [LARGE SCALE GENOMIC DNA]</scope>
    <source>
        <strain evidence="5 6">MF47</strain>
    </source>
</reference>
<dbReference type="CDD" id="cd07377">
    <property type="entry name" value="WHTH_GntR"/>
    <property type="match status" value="1"/>
</dbReference>
<dbReference type="PROSITE" id="PS50949">
    <property type="entry name" value="HTH_GNTR"/>
    <property type="match status" value="1"/>
</dbReference>
<dbReference type="Pfam" id="PF00392">
    <property type="entry name" value="GntR"/>
    <property type="match status" value="1"/>
</dbReference>
<dbReference type="InterPro" id="IPR036388">
    <property type="entry name" value="WH-like_DNA-bd_sf"/>
</dbReference>
<feature type="domain" description="HTH gntR-type" evidence="4">
    <location>
        <begin position="9"/>
        <end position="77"/>
    </location>
</feature>
<dbReference type="Proteomes" id="UP000392064">
    <property type="component" value="Chromosome"/>
</dbReference>
<dbReference type="SUPFAM" id="SSF64288">
    <property type="entry name" value="Chorismate lyase-like"/>
    <property type="match status" value="1"/>
</dbReference>
<evidence type="ECO:0000259" key="4">
    <source>
        <dbReference type="PROSITE" id="PS50949"/>
    </source>
</evidence>
<dbReference type="GO" id="GO:0045892">
    <property type="term" value="P:negative regulation of DNA-templated transcription"/>
    <property type="evidence" value="ECO:0007669"/>
    <property type="project" value="TreeGrafter"/>
</dbReference>
<dbReference type="Pfam" id="PF07702">
    <property type="entry name" value="UTRA"/>
    <property type="match status" value="1"/>
</dbReference>
<dbReference type="EMBL" id="CP045737">
    <property type="protein sequence ID" value="QGG40597.1"/>
    <property type="molecule type" value="Genomic_DNA"/>
</dbReference>
<keyword evidence="6" id="KW-1185">Reference proteome</keyword>
<keyword evidence="2" id="KW-0238">DNA-binding</keyword>
<accession>A0A5Q2MBY5</accession>
<dbReference type="PANTHER" id="PTHR44846:SF1">
    <property type="entry name" value="MANNOSYL-D-GLYCERATE TRANSPORT_METABOLISM SYSTEM REPRESSOR MNGR-RELATED"/>
    <property type="match status" value="1"/>
</dbReference>
<evidence type="ECO:0000256" key="1">
    <source>
        <dbReference type="ARBA" id="ARBA00023015"/>
    </source>
</evidence>
<dbReference type="AlphaFoldDB" id="A0A5Q2MBY5"/>
<dbReference type="KEGG" id="aef:GEV26_04015"/>
<dbReference type="InterPro" id="IPR050679">
    <property type="entry name" value="Bact_HTH_transcr_reg"/>
</dbReference>
<dbReference type="Gene3D" id="3.40.1410.10">
    <property type="entry name" value="Chorismate lyase-like"/>
    <property type="match status" value="1"/>
</dbReference>
<dbReference type="PRINTS" id="PR00035">
    <property type="entry name" value="HTHGNTR"/>
</dbReference>
<sequence length="249" mass="26789">MPTRTGDNRAAYLVLADDLRGAIRRGEYAGDRQLPTETSLASDHGLSRQTVRRAYLELVAEGLVDRVPGRGTFVAERDPKYLRQFGSVEDLMGFALDTTVTIVRPLSRGVSIEAAARLGLDTDVVHSLSYVRSHAGVPFGWTVVSVPPAVAVLLEEAPEVTTAGASNPVTVIGLLEGRLSDPIAQAEQTISAVAADARLAEVLGCGEGVPLLRIDRLFVSGRGEPIELSVGHFLPEQYTYRTSLRRSAR</sequence>
<dbReference type="InterPro" id="IPR000524">
    <property type="entry name" value="Tscrpt_reg_HTH_GntR"/>
</dbReference>
<name>A0A5Q2MBY5_9ACTN</name>
<dbReference type="SMART" id="SM00345">
    <property type="entry name" value="HTH_GNTR"/>
    <property type="match status" value="1"/>
</dbReference>
<gene>
    <name evidence="5" type="ORF">GEV26_04015</name>
</gene>
<proteinExistence type="predicted"/>
<dbReference type="InterPro" id="IPR011663">
    <property type="entry name" value="UTRA"/>
</dbReference>